<proteinExistence type="predicted"/>
<dbReference type="EMBL" id="GBEZ01020895">
    <property type="protein sequence ID" value="JAC65809.1"/>
    <property type="molecule type" value="Transcribed_RNA"/>
</dbReference>
<gene>
    <name evidence="1" type="ORF">TSPGSL018_15206</name>
</gene>
<dbReference type="AlphaFoldDB" id="A0A061R4Y0"/>
<organism evidence="1">
    <name type="scientific">Tetraselmis sp. GSL018</name>
    <dbReference type="NCBI Taxonomy" id="582737"/>
    <lineage>
        <taxon>Eukaryota</taxon>
        <taxon>Viridiplantae</taxon>
        <taxon>Chlorophyta</taxon>
        <taxon>core chlorophytes</taxon>
        <taxon>Chlorodendrophyceae</taxon>
        <taxon>Chlorodendrales</taxon>
        <taxon>Chlorodendraceae</taxon>
        <taxon>Tetraselmis</taxon>
    </lineage>
</organism>
<accession>A0A061R4Y0</accession>
<protein>
    <submittedName>
        <fullName evidence="1">Uncharacterized protein</fullName>
    </submittedName>
</protein>
<sequence>PDYPFKPPKVLSSAVPNIRRLVQFPVVDLALAANLFSSI</sequence>
<reference evidence="1" key="1">
    <citation type="submission" date="2014-05" db="EMBL/GenBank/DDBJ databases">
        <title>The transcriptome of the halophilic microalga Tetraselmis sp. GSL018 isolated from the Great Salt Lake, Utah.</title>
        <authorList>
            <person name="Jinkerson R.E."/>
            <person name="D'Adamo S."/>
            <person name="Posewitz M.C."/>
        </authorList>
    </citation>
    <scope>NUCLEOTIDE SEQUENCE</scope>
    <source>
        <strain evidence="1">GSL018</strain>
    </source>
</reference>
<feature type="non-terminal residue" evidence="1">
    <location>
        <position position="1"/>
    </location>
</feature>
<evidence type="ECO:0000313" key="1">
    <source>
        <dbReference type="EMBL" id="JAC65809.1"/>
    </source>
</evidence>
<name>A0A061R4Y0_9CHLO</name>